<feature type="compositionally biased region" description="Basic and acidic residues" evidence="3">
    <location>
        <begin position="253"/>
        <end position="276"/>
    </location>
</feature>
<dbReference type="InterPro" id="IPR036291">
    <property type="entry name" value="NAD(P)-bd_dom_sf"/>
</dbReference>
<keyword evidence="2" id="KW-0560">Oxidoreductase</keyword>
<dbReference type="Pfam" id="PF00106">
    <property type="entry name" value="adh_short"/>
    <property type="match status" value="1"/>
</dbReference>
<dbReference type="PANTHER" id="PTHR43669">
    <property type="entry name" value="5-KETO-D-GLUCONATE 5-REDUCTASE"/>
    <property type="match status" value="1"/>
</dbReference>
<evidence type="ECO:0000313" key="5">
    <source>
        <dbReference type="Proteomes" id="UP000265768"/>
    </source>
</evidence>
<name>A0A3A4B0R8_9ACTN</name>
<dbReference type="RefSeq" id="WP_119927731.1">
    <property type="nucleotide sequence ID" value="NZ_QZEY01000006.1"/>
</dbReference>
<protein>
    <submittedName>
        <fullName evidence="4">SDR family oxidoreductase</fullName>
    </submittedName>
</protein>
<dbReference type="CDD" id="cd05233">
    <property type="entry name" value="SDR_c"/>
    <property type="match status" value="1"/>
</dbReference>
<proteinExistence type="inferred from homology"/>
<dbReference type="Proteomes" id="UP000265768">
    <property type="component" value="Unassembled WGS sequence"/>
</dbReference>
<dbReference type="GO" id="GO:0016491">
    <property type="term" value="F:oxidoreductase activity"/>
    <property type="evidence" value="ECO:0007669"/>
    <property type="project" value="UniProtKB-KW"/>
</dbReference>
<dbReference type="Gene3D" id="3.40.50.720">
    <property type="entry name" value="NAD(P)-binding Rossmann-like Domain"/>
    <property type="match status" value="1"/>
</dbReference>
<dbReference type="PANTHER" id="PTHR43669:SF3">
    <property type="entry name" value="ALCOHOL DEHYDROGENASE, PUTATIVE (AFU_ORTHOLOGUE AFUA_3G03445)-RELATED"/>
    <property type="match status" value="1"/>
</dbReference>
<dbReference type="InterPro" id="IPR002347">
    <property type="entry name" value="SDR_fam"/>
</dbReference>
<feature type="region of interest" description="Disordered" evidence="3">
    <location>
        <begin position="249"/>
        <end position="276"/>
    </location>
</feature>
<dbReference type="PRINTS" id="PR00081">
    <property type="entry name" value="GDHRDH"/>
</dbReference>
<comment type="caution">
    <text evidence="4">The sequence shown here is derived from an EMBL/GenBank/DDBJ whole genome shotgun (WGS) entry which is preliminary data.</text>
</comment>
<gene>
    <name evidence="4" type="ORF">D5H75_18540</name>
</gene>
<accession>A0A3A4B0R8</accession>
<dbReference type="AlphaFoldDB" id="A0A3A4B0R8"/>
<evidence type="ECO:0000256" key="3">
    <source>
        <dbReference type="SAM" id="MobiDB-lite"/>
    </source>
</evidence>
<dbReference type="OrthoDB" id="9775296at2"/>
<keyword evidence="5" id="KW-1185">Reference proteome</keyword>
<reference evidence="4 5" key="1">
    <citation type="submission" date="2018-09" db="EMBL/GenBank/DDBJ databases">
        <title>YIM 75507 draft genome.</title>
        <authorList>
            <person name="Tang S."/>
            <person name="Feng Y."/>
        </authorList>
    </citation>
    <scope>NUCLEOTIDE SEQUENCE [LARGE SCALE GENOMIC DNA]</scope>
    <source>
        <strain evidence="4 5">YIM 75507</strain>
    </source>
</reference>
<organism evidence="4 5">
    <name type="scientific">Bailinhaonella thermotolerans</name>
    <dbReference type="NCBI Taxonomy" id="1070861"/>
    <lineage>
        <taxon>Bacteria</taxon>
        <taxon>Bacillati</taxon>
        <taxon>Actinomycetota</taxon>
        <taxon>Actinomycetes</taxon>
        <taxon>Streptosporangiales</taxon>
        <taxon>Streptosporangiaceae</taxon>
        <taxon>Bailinhaonella</taxon>
    </lineage>
</organism>
<evidence type="ECO:0000256" key="1">
    <source>
        <dbReference type="ARBA" id="ARBA00006484"/>
    </source>
</evidence>
<comment type="similarity">
    <text evidence="1">Belongs to the short-chain dehydrogenases/reductases (SDR) family.</text>
</comment>
<dbReference type="EMBL" id="QZEY01000006">
    <property type="protein sequence ID" value="RJL31703.1"/>
    <property type="molecule type" value="Genomic_DNA"/>
</dbReference>
<dbReference type="SUPFAM" id="SSF51735">
    <property type="entry name" value="NAD(P)-binding Rossmann-fold domains"/>
    <property type="match status" value="1"/>
</dbReference>
<evidence type="ECO:0000313" key="4">
    <source>
        <dbReference type="EMBL" id="RJL31703.1"/>
    </source>
</evidence>
<dbReference type="NCBIfam" id="NF005854">
    <property type="entry name" value="PRK07775.1"/>
    <property type="match status" value="1"/>
</dbReference>
<evidence type="ECO:0000256" key="2">
    <source>
        <dbReference type="ARBA" id="ARBA00023002"/>
    </source>
</evidence>
<sequence>MGREHPSVRAAVVTGGSAGIGAAIARGLGAAGHPVAVGARRVERCEEVARRIREDGGTAVAAALDLTDPDSVKRFAAVAEEALGPIEIVVSNAGALSPDPVGDLDADRFRAQLDVNLAGPQRLVSLLLPGMRERRRGDLVFVSSDVVRAPRPRMGAYIAAKHAVEGLARTMQMELEGTGVRASIVRPGPTGGTEMGADWDPATLVEVLDEWVRWGVARHQRFLSPDAVAAAVLAVVSAPPGTHLTLVEVEPEAPLRKRAPADDGPHDQRSPRPGEG</sequence>